<dbReference type="AlphaFoldDB" id="A0A2S0KBD1"/>
<evidence type="ECO:0000313" key="1">
    <source>
        <dbReference type="EMBL" id="AVL98987.1"/>
    </source>
</evidence>
<dbReference type="InterPro" id="IPR027417">
    <property type="entry name" value="P-loop_NTPase"/>
</dbReference>
<reference evidence="1 2" key="1">
    <citation type="submission" date="2018-03" db="EMBL/GenBank/DDBJ databases">
        <title>Characteristics and genome of n-alkane degrading marine bacteria Gordonia iterans isolated from crude oil contaminated in Tae-an, South Korea.</title>
        <authorList>
            <person name="Lee S.-S."/>
            <person name="Kim H."/>
        </authorList>
    </citation>
    <scope>NUCLEOTIDE SEQUENCE [LARGE SCALE GENOMIC DNA]</scope>
    <source>
        <strain evidence="1 2">Co17</strain>
    </source>
</reference>
<dbReference type="SUPFAM" id="SSF52540">
    <property type="entry name" value="P-loop containing nucleoside triphosphate hydrolases"/>
    <property type="match status" value="1"/>
</dbReference>
<proteinExistence type="predicted"/>
<organism evidence="1 2">
    <name type="scientific">Gordonia iterans</name>
    <dbReference type="NCBI Taxonomy" id="1004901"/>
    <lineage>
        <taxon>Bacteria</taxon>
        <taxon>Bacillati</taxon>
        <taxon>Actinomycetota</taxon>
        <taxon>Actinomycetes</taxon>
        <taxon>Mycobacteriales</taxon>
        <taxon>Gordoniaceae</taxon>
        <taxon>Gordonia</taxon>
    </lineage>
</organism>
<gene>
    <name evidence="1" type="ORF">C6V83_00495</name>
</gene>
<dbReference type="EMBL" id="CP027433">
    <property type="protein sequence ID" value="AVL98987.1"/>
    <property type="molecule type" value="Genomic_DNA"/>
</dbReference>
<evidence type="ECO:0000313" key="2">
    <source>
        <dbReference type="Proteomes" id="UP000239814"/>
    </source>
</evidence>
<dbReference type="OrthoDB" id="4567510at2"/>
<name>A0A2S0KBD1_9ACTN</name>
<dbReference type="Proteomes" id="UP000239814">
    <property type="component" value="Chromosome"/>
</dbReference>
<dbReference type="RefSeq" id="WP_105940736.1">
    <property type="nucleotide sequence ID" value="NZ_CP027433.1"/>
</dbReference>
<accession>A0A2S0KBD1</accession>
<protein>
    <submittedName>
        <fullName evidence="1">Uncharacterized protein</fullName>
    </submittedName>
</protein>
<dbReference type="KEGG" id="git:C6V83_00495"/>
<sequence>MGEFAQAWPPELAARLDEVERRRRAPLRIVVTGHPGSGRATMAAALQKCFGVDAAPGDGSAPPGAPPADLAVHVLGAGVRACDREFLSALAVPAVVVCGKADLRGGGEAVRKAEGAAARELGRLVVGVSGLLAAAPHERQMSTELWTALGVWAEAGVGVPVLAAAFAEDGDPAEHRLRTVALREFGAVGLRVALRYRAACRDSDPDGLTRRLVSLSRVPLLAGPIRACGPAIAAERERRRRRDISLQAARGRGRDLMEAELVR</sequence>
<keyword evidence="2" id="KW-1185">Reference proteome</keyword>